<proteinExistence type="predicted"/>
<evidence type="ECO:0000313" key="1">
    <source>
        <dbReference type="EMBL" id="KII67906.1"/>
    </source>
</evidence>
<name>A0A0C2ML07_THEKT</name>
<dbReference type="EMBL" id="JWZT01003022">
    <property type="protein sequence ID" value="KII67906.1"/>
    <property type="molecule type" value="Genomic_DNA"/>
</dbReference>
<reference evidence="1 2" key="1">
    <citation type="journal article" date="2014" name="Genome Biol. Evol.">
        <title>The genome of the myxosporean Thelohanellus kitauei shows adaptations to nutrient acquisition within its fish host.</title>
        <authorList>
            <person name="Yang Y."/>
            <person name="Xiong J."/>
            <person name="Zhou Z."/>
            <person name="Huo F."/>
            <person name="Miao W."/>
            <person name="Ran C."/>
            <person name="Liu Y."/>
            <person name="Zhang J."/>
            <person name="Feng J."/>
            <person name="Wang M."/>
            <person name="Wang M."/>
            <person name="Wang L."/>
            <person name="Yao B."/>
        </authorList>
    </citation>
    <scope>NUCLEOTIDE SEQUENCE [LARGE SCALE GENOMIC DNA]</scope>
    <source>
        <strain evidence="1">Wuqing</strain>
    </source>
</reference>
<evidence type="ECO:0000313" key="2">
    <source>
        <dbReference type="Proteomes" id="UP000031668"/>
    </source>
</evidence>
<accession>A0A0C2ML07</accession>
<dbReference type="Proteomes" id="UP000031668">
    <property type="component" value="Unassembled WGS sequence"/>
</dbReference>
<keyword evidence="2" id="KW-1185">Reference proteome</keyword>
<sequence>MQLELISGLIEPIVELKSRLNNGTSFQYHRCSSSKSFRQLLSNGPSYPSTTRLFKMYDTEKLRTETSPTAKILPFLNYIRCSEVYSSNRVPVHTKLISCPLIANRYTPEL</sequence>
<gene>
    <name evidence="1" type="ORF">RF11_04337</name>
</gene>
<protein>
    <submittedName>
        <fullName evidence="1">Uncharacterized protein</fullName>
    </submittedName>
</protein>
<comment type="caution">
    <text evidence="1">The sequence shown here is derived from an EMBL/GenBank/DDBJ whole genome shotgun (WGS) entry which is preliminary data.</text>
</comment>
<dbReference type="AlphaFoldDB" id="A0A0C2ML07"/>
<organism evidence="1 2">
    <name type="scientific">Thelohanellus kitauei</name>
    <name type="common">Myxosporean</name>
    <dbReference type="NCBI Taxonomy" id="669202"/>
    <lineage>
        <taxon>Eukaryota</taxon>
        <taxon>Metazoa</taxon>
        <taxon>Cnidaria</taxon>
        <taxon>Myxozoa</taxon>
        <taxon>Myxosporea</taxon>
        <taxon>Bivalvulida</taxon>
        <taxon>Platysporina</taxon>
        <taxon>Myxobolidae</taxon>
        <taxon>Thelohanellus</taxon>
    </lineage>
</organism>